<dbReference type="AlphaFoldDB" id="A0A6J6JHX9"/>
<dbReference type="NCBIfam" id="NF041518">
    <property type="entry name" value="choice_anch_Q"/>
    <property type="match status" value="1"/>
</dbReference>
<accession>A0A6J6JHX9</accession>
<name>A0A6J6JHX9_9ZZZZ</name>
<evidence type="ECO:0000313" key="1">
    <source>
        <dbReference type="EMBL" id="CAB4636466.1"/>
    </source>
</evidence>
<sequence>MDPGLLPLQDVSDTVSVVPIAMGGAAWNAGNPNFTPPPATDQRGLPRVVDIIDIGAYEVQDPFVLPKFTG</sequence>
<dbReference type="InterPro" id="IPR059226">
    <property type="entry name" value="Choice_anch_Q_dom"/>
</dbReference>
<gene>
    <name evidence="1" type="ORF">UFOPK1906_01804</name>
</gene>
<organism evidence="1">
    <name type="scientific">freshwater metagenome</name>
    <dbReference type="NCBI Taxonomy" id="449393"/>
    <lineage>
        <taxon>unclassified sequences</taxon>
        <taxon>metagenomes</taxon>
        <taxon>ecological metagenomes</taxon>
    </lineage>
</organism>
<proteinExistence type="predicted"/>
<dbReference type="EMBL" id="CAEZVC010000166">
    <property type="protein sequence ID" value="CAB4636466.1"/>
    <property type="molecule type" value="Genomic_DNA"/>
</dbReference>
<reference evidence="1" key="1">
    <citation type="submission" date="2020-05" db="EMBL/GenBank/DDBJ databases">
        <authorList>
            <person name="Chiriac C."/>
            <person name="Salcher M."/>
            <person name="Ghai R."/>
            <person name="Kavagutti S V."/>
        </authorList>
    </citation>
    <scope>NUCLEOTIDE SEQUENCE</scope>
</reference>
<protein>
    <submittedName>
        <fullName evidence="1">Unannotated protein</fullName>
    </submittedName>
</protein>